<evidence type="ECO:0000313" key="2">
    <source>
        <dbReference type="EMBL" id="GFD57228.1"/>
    </source>
</evidence>
<feature type="region of interest" description="Disordered" evidence="1">
    <location>
        <begin position="1"/>
        <end position="38"/>
    </location>
</feature>
<comment type="caution">
    <text evidence="2">The sequence shown here is derived from an EMBL/GenBank/DDBJ whole genome shotgun (WGS) entry which is preliminary data.</text>
</comment>
<gene>
    <name evidence="2" type="ORF">Tci_929197</name>
</gene>
<accession>A0A699XGV5</accession>
<proteinExistence type="predicted"/>
<dbReference type="AlphaFoldDB" id="A0A699XGV5"/>
<evidence type="ECO:0000256" key="1">
    <source>
        <dbReference type="SAM" id="MobiDB-lite"/>
    </source>
</evidence>
<feature type="non-terminal residue" evidence="2">
    <location>
        <position position="1"/>
    </location>
</feature>
<feature type="region of interest" description="Disordered" evidence="1">
    <location>
        <begin position="58"/>
        <end position="88"/>
    </location>
</feature>
<reference evidence="2" key="1">
    <citation type="journal article" date="2019" name="Sci. Rep.">
        <title>Draft genome of Tanacetum cinerariifolium, the natural source of mosquito coil.</title>
        <authorList>
            <person name="Yamashiro T."/>
            <person name="Shiraishi A."/>
            <person name="Satake H."/>
            <person name="Nakayama K."/>
        </authorList>
    </citation>
    <scope>NUCLEOTIDE SEQUENCE</scope>
</reference>
<organism evidence="2">
    <name type="scientific">Tanacetum cinerariifolium</name>
    <name type="common">Dalmatian daisy</name>
    <name type="synonym">Chrysanthemum cinerariifolium</name>
    <dbReference type="NCBI Taxonomy" id="118510"/>
    <lineage>
        <taxon>Eukaryota</taxon>
        <taxon>Viridiplantae</taxon>
        <taxon>Streptophyta</taxon>
        <taxon>Embryophyta</taxon>
        <taxon>Tracheophyta</taxon>
        <taxon>Spermatophyta</taxon>
        <taxon>Magnoliopsida</taxon>
        <taxon>eudicotyledons</taxon>
        <taxon>Gunneridae</taxon>
        <taxon>Pentapetalae</taxon>
        <taxon>asterids</taxon>
        <taxon>campanulids</taxon>
        <taxon>Asterales</taxon>
        <taxon>Asteraceae</taxon>
        <taxon>Asteroideae</taxon>
        <taxon>Anthemideae</taxon>
        <taxon>Anthemidinae</taxon>
        <taxon>Tanacetum</taxon>
    </lineage>
</organism>
<sequence length="88" mass="9820">LPDPRRLAWRRRADGGGLPPVRSARGQPLRAAHQPRLPGGGFLFRAVRLRHRLRLRRALAHDDDDGIRQAPPDPPASDDRRGDAGRRG</sequence>
<feature type="non-terminal residue" evidence="2">
    <location>
        <position position="88"/>
    </location>
</feature>
<feature type="compositionally biased region" description="Basic and acidic residues" evidence="1">
    <location>
        <begin position="1"/>
        <end position="14"/>
    </location>
</feature>
<name>A0A699XGV5_TANCI</name>
<protein>
    <submittedName>
        <fullName evidence="2">Uncharacterized protein</fullName>
    </submittedName>
</protein>
<feature type="compositionally biased region" description="Basic and acidic residues" evidence="1">
    <location>
        <begin position="77"/>
        <end position="88"/>
    </location>
</feature>
<dbReference type="EMBL" id="BKCJ011838786">
    <property type="protein sequence ID" value="GFD57228.1"/>
    <property type="molecule type" value="Genomic_DNA"/>
</dbReference>